<gene>
    <name evidence="2" type="ORF">HZU40_33960</name>
</gene>
<dbReference type="InterPro" id="IPR000073">
    <property type="entry name" value="AB_hydrolase_1"/>
</dbReference>
<evidence type="ECO:0000313" key="3">
    <source>
        <dbReference type="Proteomes" id="UP000515498"/>
    </source>
</evidence>
<protein>
    <submittedName>
        <fullName evidence="2">Alpha/beta hydrolase</fullName>
    </submittedName>
</protein>
<evidence type="ECO:0000313" key="2">
    <source>
        <dbReference type="EMBL" id="QNJ96538.1"/>
    </source>
</evidence>
<dbReference type="RefSeq" id="WP_187099628.1">
    <property type="nucleotide sequence ID" value="NZ_CP059895.1"/>
</dbReference>
<dbReference type="GO" id="GO:0016787">
    <property type="term" value="F:hydrolase activity"/>
    <property type="evidence" value="ECO:0007669"/>
    <property type="project" value="UniProtKB-KW"/>
</dbReference>
<accession>A0A7G8PQC2</accession>
<sequence length="262" mass="28857">MLISNGLGTPHDAWPTINEQIDTYRVVTWDQRGLGGSDRPADESRITISDHTDDLFAVMDSYGIDRAVVIGWSAGVNIAFEAALRDQRRIAGVLAVGGVPGATFEALLHPLPRFLRPRAGRVGSHLMRYLGPVLNRLGDGLPGSPEHGFDPMGMSTFGLDLIHGQTLIRVLRRFADHDWPWYSRLARAVGDHPEIDLSEIDMPVTYIAGTWDSITSAERIRAASARTPGSRYVELPATHFVPLQLPNRMSAELSSLVTRCRL</sequence>
<dbReference type="PANTHER" id="PTHR43433:SF5">
    <property type="entry name" value="AB HYDROLASE-1 DOMAIN-CONTAINING PROTEIN"/>
    <property type="match status" value="1"/>
</dbReference>
<dbReference type="InterPro" id="IPR050471">
    <property type="entry name" value="AB_hydrolase"/>
</dbReference>
<name>A0A7G8PQC2_9MYCO</name>
<keyword evidence="2" id="KW-0378">Hydrolase</keyword>
<dbReference type="Gene3D" id="3.40.50.1820">
    <property type="entry name" value="alpha/beta hydrolase"/>
    <property type="match status" value="1"/>
</dbReference>
<dbReference type="SUPFAM" id="SSF53474">
    <property type="entry name" value="alpha/beta-Hydrolases"/>
    <property type="match status" value="1"/>
</dbReference>
<dbReference type="Proteomes" id="UP000515498">
    <property type="component" value="Plasmid unnamed1"/>
</dbReference>
<geneLocation type="plasmid" evidence="2 3">
    <name>unnamed1</name>
</geneLocation>
<reference evidence="2 3" key="1">
    <citation type="submission" date="2020-07" db="EMBL/GenBank/DDBJ databases">
        <title>Draft genome sequence of four isobutane-metabolizing strains capable of cometabolically degrading diverse ether contaminants.</title>
        <authorList>
            <person name="Chen W."/>
            <person name="Faulkner N."/>
            <person name="Smith C."/>
            <person name="Hyman M."/>
        </authorList>
    </citation>
    <scope>NUCLEOTIDE SEQUENCE [LARGE SCALE GENOMIC DNA]</scope>
    <source>
        <strain evidence="2 3">2A</strain>
        <plasmid evidence="2 3">unnamed1</plasmid>
    </source>
</reference>
<dbReference type="EMBL" id="CP059895">
    <property type="protein sequence ID" value="QNJ96538.1"/>
    <property type="molecule type" value="Genomic_DNA"/>
</dbReference>
<keyword evidence="2" id="KW-0614">Plasmid</keyword>
<dbReference type="KEGG" id="mflu:HZU40_33960"/>
<dbReference type="AlphaFoldDB" id="A0A7G8PQC2"/>
<dbReference type="PANTHER" id="PTHR43433">
    <property type="entry name" value="HYDROLASE, ALPHA/BETA FOLD FAMILY PROTEIN"/>
    <property type="match status" value="1"/>
</dbReference>
<feature type="domain" description="AB hydrolase-1" evidence="1">
    <location>
        <begin position="2"/>
        <end position="115"/>
    </location>
</feature>
<evidence type="ECO:0000259" key="1">
    <source>
        <dbReference type="Pfam" id="PF00561"/>
    </source>
</evidence>
<organism evidence="2 3">
    <name type="scientific">Mycolicibacterium fluoranthenivorans</name>
    <dbReference type="NCBI Taxonomy" id="258505"/>
    <lineage>
        <taxon>Bacteria</taxon>
        <taxon>Bacillati</taxon>
        <taxon>Actinomycetota</taxon>
        <taxon>Actinomycetes</taxon>
        <taxon>Mycobacteriales</taxon>
        <taxon>Mycobacteriaceae</taxon>
        <taxon>Mycolicibacterium</taxon>
    </lineage>
</organism>
<dbReference type="InterPro" id="IPR029058">
    <property type="entry name" value="AB_hydrolase_fold"/>
</dbReference>
<proteinExistence type="predicted"/>
<dbReference type="Pfam" id="PF00561">
    <property type="entry name" value="Abhydrolase_1"/>
    <property type="match status" value="1"/>
</dbReference>